<protein>
    <submittedName>
        <fullName evidence="1">Uncharacterized protein</fullName>
    </submittedName>
</protein>
<organism evidence="1 2">
    <name type="scientific">Vespula pensylvanica</name>
    <name type="common">Western yellow jacket</name>
    <name type="synonym">Wasp</name>
    <dbReference type="NCBI Taxonomy" id="30213"/>
    <lineage>
        <taxon>Eukaryota</taxon>
        <taxon>Metazoa</taxon>
        <taxon>Ecdysozoa</taxon>
        <taxon>Arthropoda</taxon>
        <taxon>Hexapoda</taxon>
        <taxon>Insecta</taxon>
        <taxon>Pterygota</taxon>
        <taxon>Neoptera</taxon>
        <taxon>Endopterygota</taxon>
        <taxon>Hymenoptera</taxon>
        <taxon>Apocrita</taxon>
        <taxon>Aculeata</taxon>
        <taxon>Vespoidea</taxon>
        <taxon>Vespidae</taxon>
        <taxon>Vespinae</taxon>
        <taxon>Vespula</taxon>
    </lineage>
</organism>
<keyword evidence="2" id="KW-1185">Reference proteome</keyword>
<accession>A0A834N8K0</accession>
<evidence type="ECO:0000313" key="1">
    <source>
        <dbReference type="EMBL" id="KAF7398328.1"/>
    </source>
</evidence>
<reference evidence="1" key="1">
    <citation type="journal article" date="2020" name="G3 (Bethesda)">
        <title>High-Quality Assemblies for Three Invasive Social Wasps from the &lt;i&gt;Vespula&lt;/i&gt; Genus.</title>
        <authorList>
            <person name="Harrop T.W.R."/>
            <person name="Guhlin J."/>
            <person name="McLaughlin G.M."/>
            <person name="Permina E."/>
            <person name="Stockwell P."/>
            <person name="Gilligan J."/>
            <person name="Le Lec M.F."/>
            <person name="Gruber M.A.M."/>
            <person name="Quinn O."/>
            <person name="Lovegrove M."/>
            <person name="Duncan E.J."/>
            <person name="Remnant E.J."/>
            <person name="Van Eeckhoven J."/>
            <person name="Graham B."/>
            <person name="Knapp R.A."/>
            <person name="Langford K.W."/>
            <person name="Kronenberg Z."/>
            <person name="Press M.O."/>
            <person name="Eacker S.M."/>
            <person name="Wilson-Rankin E.E."/>
            <person name="Purcell J."/>
            <person name="Lester P.J."/>
            <person name="Dearden P.K."/>
        </authorList>
    </citation>
    <scope>NUCLEOTIDE SEQUENCE</scope>
    <source>
        <strain evidence="1">Volc-1</strain>
    </source>
</reference>
<name>A0A834N8K0_VESPE</name>
<proteinExistence type="predicted"/>
<sequence length="185" mass="22115">MESDGELNDIILTKESDESQAIVKKVVPDTVEEEIYSEDCENDNVTSDIAYRNREVLREKFIIAVLLNNLPEFFNIFIMALETMTEDELILNLVRGKLIDEVLRRKNFRSDISEDDNSDPDLPQWNNYKVDAKLRRRHRHFGILKARKRRTSQNFQWELPYHDWLMTMVTEFRFMLDKDVWDLVV</sequence>
<comment type="caution">
    <text evidence="1">The sequence shown here is derived from an EMBL/GenBank/DDBJ whole genome shotgun (WGS) entry which is preliminary data.</text>
</comment>
<dbReference type="AlphaFoldDB" id="A0A834N8K0"/>
<dbReference type="Proteomes" id="UP000600918">
    <property type="component" value="Unassembled WGS sequence"/>
</dbReference>
<dbReference type="EMBL" id="JACSDY010000019">
    <property type="protein sequence ID" value="KAF7398328.1"/>
    <property type="molecule type" value="Genomic_DNA"/>
</dbReference>
<evidence type="ECO:0000313" key="2">
    <source>
        <dbReference type="Proteomes" id="UP000600918"/>
    </source>
</evidence>
<gene>
    <name evidence="1" type="ORF">H0235_016336</name>
</gene>